<dbReference type="SUPFAM" id="SSF63825">
    <property type="entry name" value="YWTD domain"/>
    <property type="match status" value="1"/>
</dbReference>
<name>A0A6N3A8G0_9BACT</name>
<organism evidence="1">
    <name type="scientific">Paraprevotella clara</name>
    <dbReference type="NCBI Taxonomy" id="454154"/>
    <lineage>
        <taxon>Bacteria</taxon>
        <taxon>Pseudomonadati</taxon>
        <taxon>Bacteroidota</taxon>
        <taxon>Bacteroidia</taxon>
        <taxon>Bacteroidales</taxon>
        <taxon>Prevotellaceae</taxon>
        <taxon>Paraprevotella</taxon>
    </lineage>
</organism>
<protein>
    <recommendedName>
        <fullName evidence="2">6-bladed beta-propeller</fullName>
    </recommendedName>
</protein>
<dbReference type="PROSITE" id="PS51257">
    <property type="entry name" value="PROKAR_LIPOPROTEIN"/>
    <property type="match status" value="1"/>
</dbReference>
<proteinExistence type="predicted"/>
<sequence length="416" mass="47699">MRKIGKMVSGAAVLLMLAAACGGKEGRGADFSEGKNRDIEVIDIDKAKREKALLYSSILEEPDVIVLETNPECIIQDVSAIDIYEGNIYILDDEVPALYVFRRDGSFLRRIGHQGRGHGEYREPSDFSIDRENGILYLWDGALCMAHKYSLRTYEYLSSVRTKQSGYQSFCMQLVGGKLYVNRTSLDADAGNYLLMEIDEKTGVQTDSCLKADDYNRGWNFALRLPFSFFYSKNTDAPKYVEMFSDTIMAVIKEGIKPYCVVKSEDFVSKKRMKKLIRDCGPGEEFNYNVSDLHEEDCIFCISRFVELDGMLSFQYMKGGDRRYLLHDLNTKETWVAPSFADDYLFENNNIPLDMCYSDEEGVLSVLCVDVIPYFIENVIDKGRLNPKIDEYEKLMEIKEDSNPVLFFHKYKSRSK</sequence>
<evidence type="ECO:0000313" key="1">
    <source>
        <dbReference type="EMBL" id="VYT86146.1"/>
    </source>
</evidence>
<dbReference type="RefSeq" id="WP_412442307.1">
    <property type="nucleotide sequence ID" value="NZ_CACRUT010000008.1"/>
</dbReference>
<accession>A0A6N3A8G0</accession>
<dbReference type="Gene3D" id="2.120.10.30">
    <property type="entry name" value="TolB, C-terminal domain"/>
    <property type="match status" value="1"/>
</dbReference>
<dbReference type="InterPro" id="IPR011042">
    <property type="entry name" value="6-blade_b-propeller_TolB-like"/>
</dbReference>
<dbReference type="EMBL" id="CACRUT010000008">
    <property type="protein sequence ID" value="VYT86146.1"/>
    <property type="molecule type" value="Genomic_DNA"/>
</dbReference>
<evidence type="ECO:0008006" key="2">
    <source>
        <dbReference type="Google" id="ProtNLM"/>
    </source>
</evidence>
<gene>
    <name evidence="1" type="ORF">PCLFYP37_01319</name>
</gene>
<reference evidence="1" key="1">
    <citation type="submission" date="2019-11" db="EMBL/GenBank/DDBJ databases">
        <authorList>
            <person name="Feng L."/>
        </authorList>
    </citation>
    <scope>NUCLEOTIDE SEQUENCE</scope>
    <source>
        <strain evidence="1">PclaraLFYP37</strain>
    </source>
</reference>
<dbReference type="Pfam" id="PF17170">
    <property type="entry name" value="DUF5128"/>
    <property type="match status" value="1"/>
</dbReference>
<dbReference type="AlphaFoldDB" id="A0A6N3A8G0"/>